<sequence>MKRVILIAFLVALAGMPAAAAVAPSPAVDTTTNPAVAQTTAAEQSETNFTRLYVDARDSYLEIKPGESSSFTVTVENGEEEAVDVNPHLFTSPTERNPIQESWVDISGPDSIDAGAEAEFEVNISVPDDAEIARYTGQIAFTNQTTQPAAGMPPRPIHAAYTSVNVWKEPTVKVLSDTYINTQVEAGDSVTKQIVIENTGGEAVPLSPERAEQRGHCYGTGCPEQVDQSWIDIDAPSQIAPGETATVTVTISPDEDAERGRYDTSIDLGLQDPARPDQGGYWQEVNLNFVVWEQPEEPFTTEFTVSERTDNVTLSLSPQSYRTADNADAASFDVTFVSPDGERIEAERVQVTDRGYVNLGTQNEPGVTQDGAYATEHSTSQYVYELDAPDAGEWTVEIMPENTIGFQYELTRNESDE</sequence>
<name>A0ABD6BU98_9EURY</name>
<dbReference type="AlphaFoldDB" id="A0ABD6BU98"/>
<dbReference type="InterPro" id="IPR013783">
    <property type="entry name" value="Ig-like_fold"/>
</dbReference>
<protein>
    <recommendedName>
        <fullName evidence="3">NPCBM-associated, NEW3 domain of alpha-galactosidase</fullName>
    </recommendedName>
</protein>
<keyword evidence="2" id="KW-1185">Reference proteome</keyword>
<gene>
    <name evidence="1" type="ORF">ACFSAU_12260</name>
</gene>
<evidence type="ECO:0008006" key="3">
    <source>
        <dbReference type="Google" id="ProtNLM"/>
    </source>
</evidence>
<dbReference type="Proteomes" id="UP001597139">
    <property type="component" value="Unassembled WGS sequence"/>
</dbReference>
<dbReference type="Gene3D" id="2.60.40.10">
    <property type="entry name" value="Immunoglobulins"/>
    <property type="match status" value="1"/>
</dbReference>
<dbReference type="EMBL" id="JBHUCZ010000010">
    <property type="protein sequence ID" value="MFD1568265.1"/>
    <property type="molecule type" value="Genomic_DNA"/>
</dbReference>
<comment type="caution">
    <text evidence="1">The sequence shown here is derived from an EMBL/GenBank/DDBJ whole genome shotgun (WGS) entry which is preliminary data.</text>
</comment>
<evidence type="ECO:0000313" key="1">
    <source>
        <dbReference type="EMBL" id="MFD1568265.1"/>
    </source>
</evidence>
<evidence type="ECO:0000313" key="2">
    <source>
        <dbReference type="Proteomes" id="UP001597139"/>
    </source>
</evidence>
<dbReference type="RefSeq" id="WP_267647726.1">
    <property type="nucleotide sequence ID" value="NZ_JANHGR010000002.1"/>
</dbReference>
<accession>A0ABD6BU98</accession>
<organism evidence="1 2">
    <name type="scientific">Halolamina litorea</name>
    <dbReference type="NCBI Taxonomy" id="1515593"/>
    <lineage>
        <taxon>Archaea</taxon>
        <taxon>Methanobacteriati</taxon>
        <taxon>Methanobacteriota</taxon>
        <taxon>Stenosarchaea group</taxon>
        <taxon>Halobacteria</taxon>
        <taxon>Halobacteriales</taxon>
        <taxon>Haloferacaceae</taxon>
    </lineage>
</organism>
<proteinExistence type="predicted"/>
<reference evidence="1 2" key="1">
    <citation type="journal article" date="2019" name="Int. J. Syst. Evol. Microbiol.">
        <title>The Global Catalogue of Microorganisms (GCM) 10K type strain sequencing project: providing services to taxonomists for standard genome sequencing and annotation.</title>
        <authorList>
            <consortium name="The Broad Institute Genomics Platform"/>
            <consortium name="The Broad Institute Genome Sequencing Center for Infectious Disease"/>
            <person name="Wu L."/>
            <person name="Ma J."/>
        </authorList>
    </citation>
    <scope>NUCLEOTIDE SEQUENCE [LARGE SCALE GENOMIC DNA]</scope>
    <source>
        <strain evidence="1 2">CGMCC 1.12859</strain>
    </source>
</reference>